<organism evidence="2 3">
    <name type="scientific">Archangium minus</name>
    <dbReference type="NCBI Taxonomy" id="83450"/>
    <lineage>
        <taxon>Bacteria</taxon>
        <taxon>Pseudomonadati</taxon>
        <taxon>Myxococcota</taxon>
        <taxon>Myxococcia</taxon>
        <taxon>Myxococcales</taxon>
        <taxon>Cystobacterineae</taxon>
        <taxon>Archangiaceae</taxon>
        <taxon>Archangium</taxon>
    </lineage>
</organism>
<dbReference type="Proteomes" id="UP001611383">
    <property type="component" value="Chromosome"/>
</dbReference>
<feature type="transmembrane region" description="Helical" evidence="1">
    <location>
        <begin position="188"/>
        <end position="207"/>
    </location>
</feature>
<feature type="transmembrane region" description="Helical" evidence="1">
    <location>
        <begin position="237"/>
        <end position="265"/>
    </location>
</feature>
<gene>
    <name evidence="2" type="ORF">F0U60_30080</name>
</gene>
<reference evidence="2 3" key="1">
    <citation type="submission" date="2019-08" db="EMBL/GenBank/DDBJ databases">
        <title>Archangium and Cystobacter genomes.</title>
        <authorList>
            <person name="Chen I.-C.K."/>
            <person name="Wielgoss S."/>
        </authorList>
    </citation>
    <scope>NUCLEOTIDE SEQUENCE [LARGE SCALE GENOMIC DNA]</scope>
    <source>
        <strain evidence="2 3">Cbm 6</strain>
    </source>
</reference>
<evidence type="ECO:0000256" key="1">
    <source>
        <dbReference type="SAM" id="Phobius"/>
    </source>
</evidence>
<proteinExistence type="predicted"/>
<keyword evidence="1" id="KW-0472">Membrane</keyword>
<feature type="transmembrane region" description="Helical" evidence="1">
    <location>
        <begin position="277"/>
        <end position="299"/>
    </location>
</feature>
<feature type="transmembrane region" description="Helical" evidence="1">
    <location>
        <begin position="32"/>
        <end position="54"/>
    </location>
</feature>
<evidence type="ECO:0000313" key="3">
    <source>
        <dbReference type="Proteomes" id="UP001611383"/>
    </source>
</evidence>
<keyword evidence="1" id="KW-0812">Transmembrane</keyword>
<name>A0ABY9WXN1_9BACT</name>
<keyword evidence="3" id="KW-1185">Reference proteome</keyword>
<accession>A0ABY9WXN1</accession>
<protein>
    <submittedName>
        <fullName evidence="2">Uncharacterized protein</fullName>
    </submittedName>
</protein>
<dbReference type="RefSeq" id="WP_395804791.1">
    <property type="nucleotide sequence ID" value="NZ_CP043494.1"/>
</dbReference>
<evidence type="ECO:0000313" key="2">
    <source>
        <dbReference type="EMBL" id="WNG47914.1"/>
    </source>
</evidence>
<keyword evidence="1" id="KW-1133">Transmembrane helix</keyword>
<dbReference type="EMBL" id="CP043494">
    <property type="protein sequence ID" value="WNG47914.1"/>
    <property type="molecule type" value="Genomic_DNA"/>
</dbReference>
<sequence length="300" mass="33386">MHAADASAEPSADGRIIAPRFQVHAYGRVPRILGAVLQVLLVADLLYLSLLIVFDTFTGALNPTPPAQAGWLALLALVLFGLLQLLRWFSAATFLVEPERLVLERRGDRFEIPLSSVVSIQLWRLPLPGAGLSLRMKSGRTFQYSPQVSDPLPLLEALGRHNPELSATARPSLTAFAHARAMIVRQRWYHLAFKFVLFPLLPAGIMFRANQYITYGGPFGQYQMYGLGPYLQSLGTYWTFFTAVLVLLAVLLRVPSELIAFIGAWLSPPHARGVRRFVEVANAVLYYVGFPAFMAARFFL</sequence>
<feature type="transmembrane region" description="Helical" evidence="1">
    <location>
        <begin position="74"/>
        <end position="96"/>
    </location>
</feature>